<dbReference type="Gene3D" id="3.40.50.10490">
    <property type="entry name" value="Glucose-6-phosphate isomerase like protein, domain 1"/>
    <property type="match status" value="1"/>
</dbReference>
<dbReference type="HOGENOM" id="CLU_080999_3_0_3"/>
<gene>
    <name evidence="2" type="ORF">LYNGBM3L_02140</name>
</gene>
<evidence type="ECO:0000313" key="2">
    <source>
        <dbReference type="EMBL" id="EGJ32780.1"/>
    </source>
</evidence>
<dbReference type="Pfam" id="PF13580">
    <property type="entry name" value="SIS_2"/>
    <property type="match status" value="1"/>
</dbReference>
<dbReference type="PROSITE" id="PS51464">
    <property type="entry name" value="SIS"/>
    <property type="match status" value="1"/>
</dbReference>
<protein>
    <submittedName>
        <fullName evidence="2">Phosphoheptose isomerase</fullName>
    </submittedName>
</protein>
<dbReference type="GO" id="GO:0097367">
    <property type="term" value="F:carbohydrate derivative binding"/>
    <property type="evidence" value="ECO:0007669"/>
    <property type="project" value="InterPro"/>
</dbReference>
<keyword evidence="3" id="KW-1185">Reference proteome</keyword>
<dbReference type="RefSeq" id="WP_008183973.1">
    <property type="nucleotide sequence ID" value="NZ_GL890903.1"/>
</dbReference>
<dbReference type="SUPFAM" id="SSF53697">
    <property type="entry name" value="SIS domain"/>
    <property type="match status" value="1"/>
</dbReference>
<dbReference type="eggNOG" id="COG0279">
    <property type="taxonomic scope" value="Bacteria"/>
</dbReference>
<evidence type="ECO:0000313" key="3">
    <source>
        <dbReference type="Proteomes" id="UP000003959"/>
    </source>
</evidence>
<feature type="domain" description="SIS" evidence="1">
    <location>
        <begin position="61"/>
        <end position="218"/>
    </location>
</feature>
<name>F4XRM5_9CYAN</name>
<dbReference type="InterPro" id="IPR046348">
    <property type="entry name" value="SIS_dom_sf"/>
</dbReference>
<dbReference type="AlphaFoldDB" id="F4XRM5"/>
<evidence type="ECO:0000259" key="1">
    <source>
        <dbReference type="PROSITE" id="PS51464"/>
    </source>
</evidence>
<dbReference type="Proteomes" id="UP000003959">
    <property type="component" value="Unassembled WGS sequence"/>
</dbReference>
<dbReference type="InterPro" id="IPR050099">
    <property type="entry name" value="SIS_GmhA/DiaA_subfam"/>
</dbReference>
<reference evidence="2 3" key="1">
    <citation type="journal article" date="2011" name="Proc. Natl. Acad. Sci. U.S.A.">
        <title>Genomic insights into the physiology and ecology of the marine filamentous cyanobacterium Lyngbya majuscula.</title>
        <authorList>
            <person name="Jones A.C."/>
            <person name="Monroe E.A."/>
            <person name="Podell S."/>
            <person name="Hess W.R."/>
            <person name="Klages S."/>
            <person name="Esquenazi E."/>
            <person name="Niessen S."/>
            <person name="Hoover H."/>
            <person name="Rothmann M."/>
            <person name="Lasken R.S."/>
            <person name="Yates J.R.III."/>
            <person name="Reinhardt R."/>
            <person name="Kube M."/>
            <person name="Burkart M.D."/>
            <person name="Allen E.E."/>
            <person name="Dorrestein P.C."/>
            <person name="Gerwick W.H."/>
            <person name="Gerwick L."/>
        </authorList>
    </citation>
    <scope>NUCLEOTIDE SEQUENCE [LARGE SCALE GENOMIC DNA]</scope>
    <source>
        <strain evidence="2 3">3L</strain>
    </source>
</reference>
<organism evidence="2 3">
    <name type="scientific">Moorena producens 3L</name>
    <dbReference type="NCBI Taxonomy" id="489825"/>
    <lineage>
        <taxon>Bacteria</taxon>
        <taxon>Bacillati</taxon>
        <taxon>Cyanobacteriota</taxon>
        <taxon>Cyanophyceae</taxon>
        <taxon>Coleofasciculales</taxon>
        <taxon>Coleofasciculaceae</taxon>
        <taxon>Moorena</taxon>
    </lineage>
</organism>
<dbReference type="CDD" id="cd05006">
    <property type="entry name" value="SIS_GmhA"/>
    <property type="match status" value="1"/>
</dbReference>
<dbReference type="GO" id="GO:0016853">
    <property type="term" value="F:isomerase activity"/>
    <property type="evidence" value="ECO:0007669"/>
    <property type="project" value="UniProtKB-KW"/>
</dbReference>
<dbReference type="PANTHER" id="PTHR30390">
    <property type="entry name" value="SEDOHEPTULOSE 7-PHOSPHATE ISOMERASE / DNAA INITIATOR-ASSOCIATING FACTOR FOR REPLICATION INITIATION"/>
    <property type="match status" value="1"/>
</dbReference>
<accession>F4XRM5</accession>
<dbReference type="GO" id="GO:1901135">
    <property type="term" value="P:carbohydrate derivative metabolic process"/>
    <property type="evidence" value="ECO:0007669"/>
    <property type="project" value="InterPro"/>
</dbReference>
<dbReference type="InterPro" id="IPR035461">
    <property type="entry name" value="GmhA/DiaA"/>
</dbReference>
<proteinExistence type="predicted"/>
<dbReference type="EMBL" id="GL890903">
    <property type="protein sequence ID" value="EGJ32780.1"/>
    <property type="molecule type" value="Genomic_DNA"/>
</dbReference>
<sequence>MTVAQPLYNLYPFLEGKTRSSDVLDQSLLESVLQKAAESREVQKKYFERYGATLVAAARALAQVYRNGGRLLAMGNGGSSCDAAHIAIEFIHPIGVGKPSLEAINLSLDSTAITAISNDFGFDQVFARQLLANGREGDAIIGLSTSGNSKNVLGGFAQAKKMGMVTIALVGGKGGKMATSPDVDYCLIVENTSIHRVQESHLPTYHILWDLVHTILAG</sequence>
<keyword evidence="2" id="KW-0413">Isomerase</keyword>
<dbReference type="InterPro" id="IPR001347">
    <property type="entry name" value="SIS_dom"/>
</dbReference>
<dbReference type="OrthoDB" id="7847955at2"/>